<keyword evidence="3" id="KW-0378">Hydrolase</keyword>
<sequence>MRSVEHVVATITLSHARRKLLTIYIVSPAGESSYSYVSSSTNVFSLLPYLVCGLIM</sequence>
<keyword evidence="6" id="KW-1185">Reference proteome</keyword>
<evidence type="ECO:0000256" key="1">
    <source>
        <dbReference type="ARBA" id="ARBA00005325"/>
    </source>
</evidence>
<dbReference type="GO" id="GO:0006508">
    <property type="term" value="P:proteolysis"/>
    <property type="evidence" value="ECO:0007669"/>
    <property type="project" value="UniProtKB-KW"/>
</dbReference>
<dbReference type="Proteomes" id="UP000324222">
    <property type="component" value="Unassembled WGS sequence"/>
</dbReference>
<dbReference type="Pfam" id="PF01483">
    <property type="entry name" value="P_proprotein"/>
    <property type="match status" value="1"/>
</dbReference>
<comment type="similarity">
    <text evidence="1">Belongs to the peptidase S8 family. Furin subfamily.</text>
</comment>
<comment type="caution">
    <text evidence="5">The sequence shown here is derived from an EMBL/GenBank/DDBJ whole genome shotgun (WGS) entry which is preliminary data.</text>
</comment>
<evidence type="ECO:0000259" key="4">
    <source>
        <dbReference type="PROSITE" id="PS51829"/>
    </source>
</evidence>
<dbReference type="InterPro" id="IPR008979">
    <property type="entry name" value="Galactose-bd-like_sf"/>
</dbReference>
<keyword evidence="2" id="KW-0645">Protease</keyword>
<organism evidence="5 6">
    <name type="scientific">Portunus trituberculatus</name>
    <name type="common">Swimming crab</name>
    <name type="synonym">Neptunus trituberculatus</name>
    <dbReference type="NCBI Taxonomy" id="210409"/>
    <lineage>
        <taxon>Eukaryota</taxon>
        <taxon>Metazoa</taxon>
        <taxon>Ecdysozoa</taxon>
        <taxon>Arthropoda</taxon>
        <taxon>Crustacea</taxon>
        <taxon>Multicrustacea</taxon>
        <taxon>Malacostraca</taxon>
        <taxon>Eumalacostraca</taxon>
        <taxon>Eucarida</taxon>
        <taxon>Decapoda</taxon>
        <taxon>Pleocyemata</taxon>
        <taxon>Brachyura</taxon>
        <taxon>Eubrachyura</taxon>
        <taxon>Portunoidea</taxon>
        <taxon>Portunidae</taxon>
        <taxon>Portuninae</taxon>
        <taxon>Portunus</taxon>
    </lineage>
</organism>
<dbReference type="Gene3D" id="2.60.120.260">
    <property type="entry name" value="Galactose-binding domain-like"/>
    <property type="match status" value="1"/>
</dbReference>
<accession>A0A5B7KG31</accession>
<dbReference type="PROSITE" id="PS51829">
    <property type="entry name" value="P_HOMO_B"/>
    <property type="match status" value="1"/>
</dbReference>
<evidence type="ECO:0000256" key="3">
    <source>
        <dbReference type="ARBA" id="ARBA00022801"/>
    </source>
</evidence>
<dbReference type="GO" id="GO:0004252">
    <property type="term" value="F:serine-type endopeptidase activity"/>
    <property type="evidence" value="ECO:0007669"/>
    <property type="project" value="InterPro"/>
</dbReference>
<reference evidence="5 6" key="1">
    <citation type="submission" date="2019-05" db="EMBL/GenBank/DDBJ databases">
        <title>Another draft genome of Portunus trituberculatus and its Hox gene families provides insights of decapod evolution.</title>
        <authorList>
            <person name="Jeong J.-H."/>
            <person name="Song I."/>
            <person name="Kim S."/>
            <person name="Choi T."/>
            <person name="Kim D."/>
            <person name="Ryu S."/>
            <person name="Kim W."/>
        </authorList>
    </citation>
    <scope>NUCLEOTIDE SEQUENCE [LARGE SCALE GENOMIC DNA]</scope>
    <source>
        <tissue evidence="5">Muscle</tissue>
    </source>
</reference>
<feature type="domain" description="P/Homo B" evidence="4">
    <location>
        <begin position="1"/>
        <end position="56"/>
    </location>
</feature>
<dbReference type="InterPro" id="IPR002884">
    <property type="entry name" value="P_dom"/>
</dbReference>
<name>A0A5B7KG31_PORTR</name>
<dbReference type="AlphaFoldDB" id="A0A5B7KG31"/>
<dbReference type="EMBL" id="VSRR010140037">
    <property type="protein sequence ID" value="MPD04238.1"/>
    <property type="molecule type" value="Genomic_DNA"/>
</dbReference>
<evidence type="ECO:0000256" key="2">
    <source>
        <dbReference type="ARBA" id="ARBA00022670"/>
    </source>
</evidence>
<evidence type="ECO:0000313" key="5">
    <source>
        <dbReference type="EMBL" id="MPD04238.1"/>
    </source>
</evidence>
<gene>
    <name evidence="5" type="ORF">E2C01_099914</name>
</gene>
<protein>
    <recommendedName>
        <fullName evidence="4">P/Homo B domain-containing protein</fullName>
    </recommendedName>
</protein>
<proteinExistence type="inferred from homology"/>
<dbReference type="SUPFAM" id="SSF49785">
    <property type="entry name" value="Galactose-binding domain-like"/>
    <property type="match status" value="1"/>
</dbReference>
<evidence type="ECO:0000313" key="6">
    <source>
        <dbReference type="Proteomes" id="UP000324222"/>
    </source>
</evidence>